<evidence type="ECO:0000313" key="9">
    <source>
        <dbReference type="Proteomes" id="UP000030762"/>
    </source>
</evidence>
<evidence type="ECO:0000256" key="5">
    <source>
        <dbReference type="SAM" id="MobiDB-lite"/>
    </source>
</evidence>
<evidence type="ECO:0000256" key="1">
    <source>
        <dbReference type="ARBA" id="ARBA00004141"/>
    </source>
</evidence>
<dbReference type="PANTHER" id="PTHR42770">
    <property type="entry name" value="AMINO ACID TRANSPORTER-RELATED"/>
    <property type="match status" value="1"/>
</dbReference>
<feature type="transmembrane region" description="Helical" evidence="6">
    <location>
        <begin position="505"/>
        <end position="523"/>
    </location>
</feature>
<dbReference type="InterPro" id="IPR004841">
    <property type="entry name" value="AA-permease/SLC12A_dom"/>
</dbReference>
<proteinExistence type="predicted"/>
<dbReference type="VEuPathDB" id="FungiDB:SDRG_00457"/>
<sequence>MHLFSVALFPISGHLQYQEPKDMFPKVSNILPATRANAPNVIHVTAKAKPKTKPPSEGKPPSESGHPSGCRVEENVEGVIHEEDRAGTIHIWALGVVCVMGGQLYGWNAAFETGFVPFAISQVMTGVAYVIYISSAAEISGKLAFSGGSYGLTRITLGFYAGFIVGFLELLAYIASAAVSVSYVADFLTTAWDLPNSYKPVLWFVFYVVFIGILHLRGKYMWRFMVVFALSCLLPSVLFVLPNLGRANLRVYGALYDNSTDGSNNATSSSAIWASGTLSSAFFAWMPYTSWAYAGVECLTLVTSMVANPKRAMPRGMVAATWTLFISNIALIFIVPSLPPGMNELISAEFPLNYGFALGLGASETVGQWLILPAQMGMAAGFFLPYAQLTMALANSNLLPACLKLKNRASTLWPMVASSMFGYLLCTLGHLSPSFQASTQNIFILSATFCYVAQLIGFVKLRTTYKTPPDGYKSPYGILGAYFAAFVYGLMALSIVGGFQGDDGVAAIALLLFMGLLSIYYHAVGKHVQTLSKDEYASVFKFSIMKYNHTRAKQLKAAKLKAAKQHSGATSSETNHRFWHKWLKHSTKSTVAPSLSKTSVSTHPRLPPKTH</sequence>
<organism evidence="8 9">
    <name type="scientific">Saprolegnia diclina (strain VS20)</name>
    <dbReference type="NCBI Taxonomy" id="1156394"/>
    <lineage>
        <taxon>Eukaryota</taxon>
        <taxon>Sar</taxon>
        <taxon>Stramenopiles</taxon>
        <taxon>Oomycota</taxon>
        <taxon>Saprolegniomycetes</taxon>
        <taxon>Saprolegniales</taxon>
        <taxon>Saprolegniaceae</taxon>
        <taxon>Saprolegnia</taxon>
    </lineage>
</organism>
<feature type="transmembrane region" description="Helical" evidence="6">
    <location>
        <begin position="288"/>
        <end position="307"/>
    </location>
</feature>
<dbReference type="EMBL" id="JH767132">
    <property type="protein sequence ID" value="EQC42734.1"/>
    <property type="molecule type" value="Genomic_DNA"/>
</dbReference>
<dbReference type="GeneID" id="19941184"/>
<protein>
    <recommendedName>
        <fullName evidence="7">Amino acid permease/ SLC12A domain-containing protein</fullName>
    </recommendedName>
</protein>
<evidence type="ECO:0000256" key="2">
    <source>
        <dbReference type="ARBA" id="ARBA00022692"/>
    </source>
</evidence>
<feature type="transmembrane region" description="Helical" evidence="6">
    <location>
        <begin position="221"/>
        <end position="241"/>
    </location>
</feature>
<feature type="transmembrane region" description="Helical" evidence="6">
    <location>
        <begin position="479"/>
        <end position="499"/>
    </location>
</feature>
<keyword evidence="4 6" id="KW-0472">Membrane</keyword>
<dbReference type="PANTHER" id="PTHR42770:SF7">
    <property type="entry name" value="MEMBRANE PROTEIN"/>
    <property type="match status" value="1"/>
</dbReference>
<evidence type="ECO:0000256" key="3">
    <source>
        <dbReference type="ARBA" id="ARBA00022989"/>
    </source>
</evidence>
<feature type="transmembrane region" description="Helical" evidence="6">
    <location>
        <begin position="378"/>
        <end position="399"/>
    </location>
</feature>
<dbReference type="Pfam" id="PF00324">
    <property type="entry name" value="AA_permease"/>
    <property type="match status" value="1"/>
</dbReference>
<dbReference type="InParanoid" id="T0QWW7"/>
<comment type="subcellular location">
    <subcellularLocation>
        <location evidence="1">Membrane</location>
        <topology evidence="1">Multi-pass membrane protein</topology>
    </subcellularLocation>
</comment>
<accession>T0QWW7</accession>
<feature type="region of interest" description="Disordered" evidence="5">
    <location>
        <begin position="45"/>
        <end position="70"/>
    </location>
</feature>
<dbReference type="AlphaFoldDB" id="T0QWW7"/>
<feature type="transmembrane region" description="Helical" evidence="6">
    <location>
        <begin position="319"/>
        <end position="338"/>
    </location>
</feature>
<dbReference type="GO" id="GO:0055085">
    <property type="term" value="P:transmembrane transport"/>
    <property type="evidence" value="ECO:0007669"/>
    <property type="project" value="InterPro"/>
</dbReference>
<dbReference type="Gene3D" id="1.20.1740.10">
    <property type="entry name" value="Amino acid/polyamine transporter I"/>
    <property type="match status" value="1"/>
</dbReference>
<evidence type="ECO:0000259" key="7">
    <source>
        <dbReference type="Pfam" id="PF00324"/>
    </source>
</evidence>
<dbReference type="InterPro" id="IPR050367">
    <property type="entry name" value="APC_superfamily"/>
</dbReference>
<reference evidence="8 9" key="1">
    <citation type="submission" date="2012-04" db="EMBL/GenBank/DDBJ databases">
        <title>The Genome Sequence of Saprolegnia declina VS20.</title>
        <authorList>
            <consortium name="The Broad Institute Genome Sequencing Platform"/>
            <person name="Russ C."/>
            <person name="Nusbaum C."/>
            <person name="Tyler B."/>
            <person name="van West P."/>
            <person name="Dieguez-Uribeondo J."/>
            <person name="de Bruijn I."/>
            <person name="Tripathy S."/>
            <person name="Jiang R."/>
            <person name="Young S.K."/>
            <person name="Zeng Q."/>
            <person name="Gargeya S."/>
            <person name="Fitzgerald M."/>
            <person name="Haas B."/>
            <person name="Abouelleil A."/>
            <person name="Alvarado L."/>
            <person name="Arachchi H.M."/>
            <person name="Berlin A."/>
            <person name="Chapman S.B."/>
            <person name="Goldberg J."/>
            <person name="Griggs A."/>
            <person name="Gujja S."/>
            <person name="Hansen M."/>
            <person name="Howarth C."/>
            <person name="Imamovic A."/>
            <person name="Larimer J."/>
            <person name="McCowen C."/>
            <person name="Montmayeur A."/>
            <person name="Murphy C."/>
            <person name="Neiman D."/>
            <person name="Pearson M."/>
            <person name="Priest M."/>
            <person name="Roberts A."/>
            <person name="Saif S."/>
            <person name="Shea T."/>
            <person name="Sisk P."/>
            <person name="Sykes S."/>
            <person name="Wortman J."/>
            <person name="Nusbaum C."/>
            <person name="Birren B."/>
        </authorList>
    </citation>
    <scope>NUCLEOTIDE SEQUENCE [LARGE SCALE GENOMIC DNA]</scope>
    <source>
        <strain evidence="8 9">VS20</strain>
    </source>
</reference>
<feature type="transmembrane region" description="Helical" evidence="6">
    <location>
        <begin position="442"/>
        <end position="459"/>
    </location>
</feature>
<name>T0QWW7_SAPDV</name>
<feature type="transmembrane region" description="Helical" evidence="6">
    <location>
        <begin position="411"/>
        <end position="430"/>
    </location>
</feature>
<dbReference type="STRING" id="1156394.T0QWW7"/>
<feature type="compositionally biased region" description="Low complexity" evidence="5">
    <location>
        <begin position="59"/>
        <end position="69"/>
    </location>
</feature>
<dbReference type="RefSeq" id="XP_008604157.1">
    <property type="nucleotide sequence ID" value="XM_008605935.1"/>
</dbReference>
<feature type="transmembrane region" description="Helical" evidence="6">
    <location>
        <begin position="197"/>
        <end position="214"/>
    </location>
</feature>
<dbReference type="Proteomes" id="UP000030762">
    <property type="component" value="Unassembled WGS sequence"/>
</dbReference>
<evidence type="ECO:0000313" key="8">
    <source>
        <dbReference type="EMBL" id="EQC42734.1"/>
    </source>
</evidence>
<keyword evidence="3 6" id="KW-1133">Transmembrane helix</keyword>
<keyword evidence="9" id="KW-1185">Reference proteome</keyword>
<evidence type="ECO:0000256" key="6">
    <source>
        <dbReference type="SAM" id="Phobius"/>
    </source>
</evidence>
<feature type="domain" description="Amino acid permease/ SLC12A" evidence="7">
    <location>
        <begin position="111"/>
        <end position="493"/>
    </location>
</feature>
<dbReference type="OrthoDB" id="78019at2759"/>
<dbReference type="GO" id="GO:0016020">
    <property type="term" value="C:membrane"/>
    <property type="evidence" value="ECO:0007669"/>
    <property type="project" value="UniProtKB-SubCell"/>
</dbReference>
<gene>
    <name evidence="8" type="ORF">SDRG_00457</name>
</gene>
<feature type="transmembrane region" description="Helical" evidence="6">
    <location>
        <begin position="157"/>
        <end position="185"/>
    </location>
</feature>
<keyword evidence="2 6" id="KW-0812">Transmembrane</keyword>
<evidence type="ECO:0000256" key="4">
    <source>
        <dbReference type="ARBA" id="ARBA00023136"/>
    </source>
</evidence>
<feature type="transmembrane region" description="Helical" evidence="6">
    <location>
        <begin position="89"/>
        <end position="107"/>
    </location>
</feature>